<dbReference type="Ensembl" id="ENSOART00020064326.1">
    <property type="protein sequence ID" value="ENSOARP00020061322.1"/>
    <property type="gene ID" value="ENSOARG00020037321.1"/>
</dbReference>
<reference evidence="1" key="3">
    <citation type="submission" date="2025-09" db="UniProtKB">
        <authorList>
            <consortium name="Ensembl"/>
        </authorList>
    </citation>
    <scope>IDENTIFICATION</scope>
</reference>
<accession>A0AC11EPN7</accession>
<name>A0AC11EPN7_SHEEP</name>
<proteinExistence type="predicted"/>
<reference evidence="1" key="1">
    <citation type="submission" date="2020-11" db="EMBL/GenBank/DDBJ databases">
        <authorList>
            <person name="Davenport K.M."/>
            <person name="Bickhart D.M."/>
            <person name="Smith T.P.L."/>
            <person name="Murdoch B.M."/>
            <person name="Rosen B.D."/>
        </authorList>
    </citation>
    <scope>NUCLEOTIDE SEQUENCE [LARGE SCALE GENOMIC DNA]</scope>
    <source>
        <strain evidence="1">OAR_USU_Benz2616</strain>
    </source>
</reference>
<reference evidence="1" key="2">
    <citation type="submission" date="2025-08" db="UniProtKB">
        <authorList>
            <consortium name="Ensembl"/>
        </authorList>
    </citation>
    <scope>IDENTIFICATION</scope>
</reference>
<sequence>NWGGGSKLTFGKGTHLRVKLGKCAILW</sequence>
<protein>
    <submittedName>
        <fullName evidence="1">Uncharacterized protein</fullName>
    </submittedName>
</protein>
<organism evidence="1">
    <name type="scientific">Ovis aries</name>
    <name type="common">Sheep</name>
    <dbReference type="NCBI Taxonomy" id="9940"/>
    <lineage>
        <taxon>Eukaryota</taxon>
        <taxon>Metazoa</taxon>
        <taxon>Chordata</taxon>
        <taxon>Craniata</taxon>
        <taxon>Vertebrata</taxon>
        <taxon>Euteleostomi</taxon>
        <taxon>Mammalia</taxon>
        <taxon>Eutheria</taxon>
        <taxon>Laurasiatheria</taxon>
        <taxon>Artiodactyla</taxon>
        <taxon>Ruminantia</taxon>
        <taxon>Pecora</taxon>
        <taxon>Bovidae</taxon>
        <taxon>Caprinae</taxon>
        <taxon>Ovis</taxon>
    </lineage>
</organism>
<evidence type="ECO:0000313" key="1">
    <source>
        <dbReference type="Ensembl" id="ENSOARP00020061322.1"/>
    </source>
</evidence>